<evidence type="ECO:0000256" key="7">
    <source>
        <dbReference type="ARBA" id="ARBA00023239"/>
    </source>
</evidence>
<keyword evidence="4 8" id="KW-0378">Hydrolase</keyword>
<keyword evidence="7" id="KW-0456">Lyase</keyword>
<evidence type="ECO:0000313" key="9">
    <source>
        <dbReference type="EMBL" id="MDQ0255185.1"/>
    </source>
</evidence>
<dbReference type="SUPFAM" id="SSF143081">
    <property type="entry name" value="BB1717-like"/>
    <property type="match status" value="1"/>
</dbReference>
<organism evidence="9 10">
    <name type="scientific">Evansella vedderi</name>
    <dbReference type="NCBI Taxonomy" id="38282"/>
    <lineage>
        <taxon>Bacteria</taxon>
        <taxon>Bacillati</taxon>
        <taxon>Bacillota</taxon>
        <taxon>Bacilli</taxon>
        <taxon>Bacillales</taxon>
        <taxon>Bacillaceae</taxon>
        <taxon>Evansella</taxon>
    </lineage>
</organism>
<keyword evidence="5" id="KW-0190">Covalent protein-DNA linkage</keyword>
<accession>A0ABT9ZW50</accession>
<dbReference type="Pfam" id="PF02586">
    <property type="entry name" value="SRAP"/>
    <property type="match status" value="1"/>
</dbReference>
<dbReference type="InterPro" id="IPR036590">
    <property type="entry name" value="SRAP-like"/>
</dbReference>
<dbReference type="PANTHER" id="PTHR13604:SF0">
    <property type="entry name" value="ABASIC SITE PROCESSING PROTEIN HMCES"/>
    <property type="match status" value="1"/>
</dbReference>
<dbReference type="EMBL" id="JAUSUG010000009">
    <property type="protein sequence ID" value="MDQ0255185.1"/>
    <property type="molecule type" value="Genomic_DNA"/>
</dbReference>
<protein>
    <recommendedName>
        <fullName evidence="8">Abasic site processing protein</fullName>
        <ecNumber evidence="8">3.4.-.-</ecNumber>
    </recommendedName>
</protein>
<sequence>MKLGDAMCGRFTLYADPDFLEDYFDLENGHNLEVEPRYNIAPTQPILSIVQGKKGLRAGYMKWGLIPHWAKDESFSSKMINARSETLHEKRSFKGLLGKRHCVIVANGFFEWKKTDVGKQPYYIKNKNDDLLIFAGLWDRWVNKENGEQIVSCTVLTTEANEMMRDLHHRMPVILDKGKCNWWLQQANWTEDLLEEEFFKPFPSEKMMTFPVNKVVNSPKHDSVECIKELI</sequence>
<dbReference type="EC" id="3.4.-.-" evidence="8"/>
<dbReference type="Proteomes" id="UP001230005">
    <property type="component" value="Unassembled WGS sequence"/>
</dbReference>
<evidence type="ECO:0000256" key="5">
    <source>
        <dbReference type="ARBA" id="ARBA00023124"/>
    </source>
</evidence>
<evidence type="ECO:0000313" key="10">
    <source>
        <dbReference type="Proteomes" id="UP001230005"/>
    </source>
</evidence>
<evidence type="ECO:0000256" key="4">
    <source>
        <dbReference type="ARBA" id="ARBA00022801"/>
    </source>
</evidence>
<dbReference type="InterPro" id="IPR003738">
    <property type="entry name" value="SRAP"/>
</dbReference>
<keyword evidence="2 8" id="KW-0645">Protease</keyword>
<evidence type="ECO:0000256" key="1">
    <source>
        <dbReference type="ARBA" id="ARBA00008136"/>
    </source>
</evidence>
<dbReference type="Gene3D" id="3.90.1680.10">
    <property type="entry name" value="SOS response associated peptidase-like"/>
    <property type="match status" value="1"/>
</dbReference>
<evidence type="ECO:0000256" key="3">
    <source>
        <dbReference type="ARBA" id="ARBA00022763"/>
    </source>
</evidence>
<keyword evidence="3" id="KW-0227">DNA damage</keyword>
<reference evidence="9 10" key="1">
    <citation type="submission" date="2023-07" db="EMBL/GenBank/DDBJ databases">
        <title>Genomic Encyclopedia of Type Strains, Phase IV (KMG-IV): sequencing the most valuable type-strain genomes for metagenomic binning, comparative biology and taxonomic classification.</title>
        <authorList>
            <person name="Goeker M."/>
        </authorList>
    </citation>
    <scope>NUCLEOTIDE SEQUENCE [LARGE SCALE GENOMIC DNA]</scope>
    <source>
        <strain evidence="9 10">DSM 9768</strain>
    </source>
</reference>
<comment type="similarity">
    <text evidence="1 8">Belongs to the SOS response-associated peptidase family.</text>
</comment>
<proteinExistence type="inferred from homology"/>
<evidence type="ECO:0000256" key="6">
    <source>
        <dbReference type="ARBA" id="ARBA00023125"/>
    </source>
</evidence>
<dbReference type="PANTHER" id="PTHR13604">
    <property type="entry name" value="DC12-RELATED"/>
    <property type="match status" value="1"/>
</dbReference>
<dbReference type="RefSeq" id="WP_307326129.1">
    <property type="nucleotide sequence ID" value="NZ_JAUSUG010000009.1"/>
</dbReference>
<name>A0ABT9ZW50_9BACI</name>
<comment type="caution">
    <text evidence="9">The sequence shown here is derived from an EMBL/GenBank/DDBJ whole genome shotgun (WGS) entry which is preliminary data.</text>
</comment>
<gene>
    <name evidence="9" type="ORF">J2S74_002567</name>
</gene>
<evidence type="ECO:0000256" key="8">
    <source>
        <dbReference type="RuleBase" id="RU364100"/>
    </source>
</evidence>
<evidence type="ECO:0000256" key="2">
    <source>
        <dbReference type="ARBA" id="ARBA00022670"/>
    </source>
</evidence>
<keyword evidence="10" id="KW-1185">Reference proteome</keyword>
<keyword evidence="6" id="KW-0238">DNA-binding</keyword>